<dbReference type="GO" id="GO:0008408">
    <property type="term" value="F:3'-5' exonuclease activity"/>
    <property type="evidence" value="ECO:0007669"/>
    <property type="project" value="TreeGrafter"/>
</dbReference>
<evidence type="ECO:0000313" key="6">
    <source>
        <dbReference type="Proteomes" id="UP000262073"/>
    </source>
</evidence>
<dbReference type="RefSeq" id="WP_108568363.1">
    <property type="nucleotide sequence ID" value="NZ_CP031769.1"/>
</dbReference>
<evidence type="ECO:0000256" key="3">
    <source>
        <dbReference type="ARBA" id="ARBA00022839"/>
    </source>
</evidence>
<dbReference type="GO" id="GO:0005829">
    <property type="term" value="C:cytosol"/>
    <property type="evidence" value="ECO:0007669"/>
    <property type="project" value="TreeGrafter"/>
</dbReference>
<dbReference type="InterPro" id="IPR036397">
    <property type="entry name" value="RNaseH_sf"/>
</dbReference>
<dbReference type="Proteomes" id="UP000262073">
    <property type="component" value="Chromosome"/>
</dbReference>
<dbReference type="GO" id="GO:0003676">
    <property type="term" value="F:nucleic acid binding"/>
    <property type="evidence" value="ECO:0007669"/>
    <property type="project" value="InterPro"/>
</dbReference>
<dbReference type="SUPFAM" id="SSF53098">
    <property type="entry name" value="Ribonuclease H-like"/>
    <property type="match status" value="1"/>
</dbReference>
<dbReference type="Pfam" id="PF00929">
    <property type="entry name" value="RNase_T"/>
    <property type="match status" value="1"/>
</dbReference>
<accession>A0A346NQJ9</accession>
<dbReference type="PANTHER" id="PTHR30231">
    <property type="entry name" value="DNA POLYMERASE III SUBUNIT EPSILON"/>
    <property type="match status" value="1"/>
</dbReference>
<evidence type="ECO:0000256" key="2">
    <source>
        <dbReference type="ARBA" id="ARBA00022801"/>
    </source>
</evidence>
<dbReference type="PANTHER" id="PTHR30231:SF4">
    <property type="entry name" value="PROTEIN NEN2"/>
    <property type="match status" value="1"/>
</dbReference>
<keyword evidence="2" id="KW-0378">Hydrolase</keyword>
<evidence type="ECO:0000259" key="4">
    <source>
        <dbReference type="SMART" id="SM00479"/>
    </source>
</evidence>
<dbReference type="InterPro" id="IPR012337">
    <property type="entry name" value="RNaseH-like_sf"/>
</dbReference>
<gene>
    <name evidence="5" type="ORF">D0Y50_16420</name>
</gene>
<dbReference type="SMART" id="SM00479">
    <property type="entry name" value="EXOIII"/>
    <property type="match status" value="1"/>
</dbReference>
<sequence>MNQWGHLLRQWLGLSSVIPQAMLTSPLRQIDMLAVDVELTSLTLATAGVTSVGWIAGKGATIALDSAFYAPVSDAQDLAQSPVIHGLTAPQLHTGKPLKQVYRQLVPLLRSHVVICHNSALDVGILAKVGSKLGLAPLTITAIDTMLLEKYFLEKHTSVIPANALTLAHCRQRYHLSPAPQHHALDDALATYQLWLAQAHQLNCTKKTQLGDLLHTGAVVSRKIENKSR</sequence>
<organism evidence="5 6">
    <name type="scientific">Salinimonas sediminis</name>
    <dbReference type="NCBI Taxonomy" id="2303538"/>
    <lineage>
        <taxon>Bacteria</taxon>
        <taxon>Pseudomonadati</taxon>
        <taxon>Pseudomonadota</taxon>
        <taxon>Gammaproteobacteria</taxon>
        <taxon>Alteromonadales</taxon>
        <taxon>Alteromonadaceae</taxon>
        <taxon>Alteromonas/Salinimonas group</taxon>
        <taxon>Salinimonas</taxon>
    </lineage>
</organism>
<protein>
    <submittedName>
        <fullName evidence="5">3'-5' exonuclease</fullName>
    </submittedName>
</protein>
<keyword evidence="1" id="KW-0540">Nuclease</keyword>
<dbReference type="Gene3D" id="3.30.420.10">
    <property type="entry name" value="Ribonuclease H-like superfamily/Ribonuclease H"/>
    <property type="match status" value="1"/>
</dbReference>
<proteinExistence type="predicted"/>
<dbReference type="OrthoDB" id="5497329at2"/>
<evidence type="ECO:0000313" key="5">
    <source>
        <dbReference type="EMBL" id="AXR07806.1"/>
    </source>
</evidence>
<dbReference type="InterPro" id="IPR013520">
    <property type="entry name" value="Ribonucl_H"/>
</dbReference>
<dbReference type="AlphaFoldDB" id="A0A346NQJ9"/>
<dbReference type="CDD" id="cd06127">
    <property type="entry name" value="DEDDh"/>
    <property type="match status" value="1"/>
</dbReference>
<evidence type="ECO:0000256" key="1">
    <source>
        <dbReference type="ARBA" id="ARBA00022722"/>
    </source>
</evidence>
<keyword evidence="6" id="KW-1185">Reference proteome</keyword>
<dbReference type="GO" id="GO:0006259">
    <property type="term" value="P:DNA metabolic process"/>
    <property type="evidence" value="ECO:0007669"/>
    <property type="project" value="UniProtKB-ARBA"/>
</dbReference>
<dbReference type="KEGG" id="salm:D0Y50_16420"/>
<name>A0A346NQJ9_9ALTE</name>
<dbReference type="EMBL" id="CP031769">
    <property type="protein sequence ID" value="AXR07806.1"/>
    <property type="molecule type" value="Genomic_DNA"/>
</dbReference>
<feature type="domain" description="Exonuclease" evidence="4">
    <location>
        <begin position="31"/>
        <end position="204"/>
    </location>
</feature>
<keyword evidence="3 5" id="KW-0269">Exonuclease</keyword>
<reference evidence="5 6" key="1">
    <citation type="submission" date="2018-08" db="EMBL/GenBank/DDBJ databases">
        <title>Salinimonas sediminis sp. nov., a piezophilic bacterium isolated from a deep-sea sediment sample from the New Britain Trench.</title>
        <authorList>
            <person name="Cao J."/>
        </authorList>
    </citation>
    <scope>NUCLEOTIDE SEQUENCE [LARGE SCALE GENOMIC DNA]</scope>
    <source>
        <strain evidence="5 6">N102</strain>
    </source>
</reference>